<feature type="domain" description="IRF tryptophan pentad repeat" evidence="2">
    <location>
        <begin position="44"/>
        <end position="150"/>
    </location>
</feature>
<gene>
    <name evidence="3" type="ORF">Bpfe_028339</name>
</gene>
<dbReference type="GO" id="GO:0005634">
    <property type="term" value="C:nucleus"/>
    <property type="evidence" value="ECO:0007669"/>
    <property type="project" value="TreeGrafter"/>
</dbReference>
<dbReference type="InterPro" id="IPR017855">
    <property type="entry name" value="SMAD-like_dom_sf"/>
</dbReference>
<dbReference type="InterPro" id="IPR008984">
    <property type="entry name" value="SMAD_FHA_dom_sf"/>
</dbReference>
<dbReference type="CDD" id="cd00103">
    <property type="entry name" value="IRF"/>
    <property type="match status" value="1"/>
</dbReference>
<feature type="region of interest" description="Disordered" evidence="1">
    <location>
        <begin position="147"/>
        <end position="168"/>
    </location>
</feature>
<dbReference type="GO" id="GO:0002376">
    <property type="term" value="P:immune system process"/>
    <property type="evidence" value="ECO:0007669"/>
    <property type="project" value="TreeGrafter"/>
</dbReference>
<dbReference type="AlphaFoldDB" id="A0AAD8EXD2"/>
<dbReference type="SUPFAM" id="SSF49879">
    <property type="entry name" value="SMAD/FHA domain"/>
    <property type="match status" value="1"/>
</dbReference>
<evidence type="ECO:0000313" key="3">
    <source>
        <dbReference type="EMBL" id="KAK0042214.1"/>
    </source>
</evidence>
<dbReference type="GO" id="GO:0000978">
    <property type="term" value="F:RNA polymerase II cis-regulatory region sequence-specific DNA binding"/>
    <property type="evidence" value="ECO:0007669"/>
    <property type="project" value="TreeGrafter"/>
</dbReference>
<name>A0AAD8EXD2_BIOPF</name>
<dbReference type="SMART" id="SM00348">
    <property type="entry name" value="IRF"/>
    <property type="match status" value="1"/>
</dbReference>
<dbReference type="Pfam" id="PF10401">
    <property type="entry name" value="IRF-3"/>
    <property type="match status" value="1"/>
</dbReference>
<dbReference type="InterPro" id="IPR001346">
    <property type="entry name" value="Interferon_reg_fact_DNA-bd_dom"/>
</dbReference>
<dbReference type="GO" id="GO:0045893">
    <property type="term" value="P:positive regulation of DNA-templated transcription"/>
    <property type="evidence" value="ECO:0007669"/>
    <property type="project" value="UniProtKB-ARBA"/>
</dbReference>
<protein>
    <submittedName>
        <fullName evidence="3">Interferon regulatory factor 8</fullName>
    </submittedName>
</protein>
<dbReference type="Gene3D" id="2.60.200.10">
    <property type="match status" value="1"/>
</dbReference>
<proteinExistence type="predicted"/>
<reference evidence="3" key="2">
    <citation type="submission" date="2023-04" db="EMBL/GenBank/DDBJ databases">
        <authorList>
            <person name="Bu L."/>
            <person name="Lu L."/>
            <person name="Laidemitt M.R."/>
            <person name="Zhang S.M."/>
            <person name="Mutuku M."/>
            <person name="Mkoji G."/>
            <person name="Steinauer M."/>
            <person name="Loker E.S."/>
        </authorList>
    </citation>
    <scope>NUCLEOTIDE SEQUENCE</scope>
    <source>
        <strain evidence="3">KasaAsao</strain>
        <tissue evidence="3">Whole Snail</tissue>
    </source>
</reference>
<dbReference type="InterPro" id="IPR036388">
    <property type="entry name" value="WH-like_DNA-bd_sf"/>
</dbReference>
<dbReference type="PROSITE" id="PS51507">
    <property type="entry name" value="IRF_2"/>
    <property type="match status" value="1"/>
</dbReference>
<dbReference type="InterPro" id="IPR019471">
    <property type="entry name" value="Interferon_reg_factor-3"/>
</dbReference>
<evidence type="ECO:0000313" key="4">
    <source>
        <dbReference type="Proteomes" id="UP001233172"/>
    </source>
</evidence>
<dbReference type="PANTHER" id="PTHR11949:SF53">
    <property type="entry name" value="IRF TRYPTOPHAN PENTAD REPEAT DOMAIN-CONTAINING PROTEIN"/>
    <property type="match status" value="1"/>
</dbReference>
<comment type="caution">
    <text evidence="3">The sequence shown here is derived from an EMBL/GenBank/DDBJ whole genome shotgun (WGS) entry which is preliminary data.</text>
</comment>
<organism evidence="3 4">
    <name type="scientific">Biomphalaria pfeifferi</name>
    <name type="common">Bloodfluke planorb</name>
    <name type="synonym">Freshwater snail</name>
    <dbReference type="NCBI Taxonomy" id="112525"/>
    <lineage>
        <taxon>Eukaryota</taxon>
        <taxon>Metazoa</taxon>
        <taxon>Spiralia</taxon>
        <taxon>Lophotrochozoa</taxon>
        <taxon>Mollusca</taxon>
        <taxon>Gastropoda</taxon>
        <taxon>Heterobranchia</taxon>
        <taxon>Euthyneura</taxon>
        <taxon>Panpulmonata</taxon>
        <taxon>Hygrophila</taxon>
        <taxon>Lymnaeoidea</taxon>
        <taxon>Planorbidae</taxon>
        <taxon>Biomphalaria</taxon>
    </lineage>
</organism>
<dbReference type="Pfam" id="PF00605">
    <property type="entry name" value="IRF"/>
    <property type="match status" value="1"/>
</dbReference>
<dbReference type="GO" id="GO:0000981">
    <property type="term" value="F:DNA-binding transcription factor activity, RNA polymerase II-specific"/>
    <property type="evidence" value="ECO:0007669"/>
    <property type="project" value="TreeGrafter"/>
</dbReference>
<dbReference type="SMART" id="SM01243">
    <property type="entry name" value="IRF-3"/>
    <property type="match status" value="1"/>
</dbReference>
<dbReference type="PRINTS" id="PR00267">
    <property type="entry name" value="INTFRNREGFCT"/>
</dbReference>
<reference evidence="3" key="1">
    <citation type="journal article" date="2023" name="PLoS Negl. Trop. Dis.">
        <title>A genome sequence for Biomphalaria pfeifferi, the major vector snail for the human-infecting parasite Schistosoma mansoni.</title>
        <authorList>
            <person name="Bu L."/>
            <person name="Lu L."/>
            <person name="Laidemitt M.R."/>
            <person name="Zhang S.M."/>
            <person name="Mutuku M."/>
            <person name="Mkoji G."/>
            <person name="Steinauer M."/>
            <person name="Loker E.S."/>
        </authorList>
    </citation>
    <scope>NUCLEOTIDE SEQUENCE</scope>
    <source>
        <strain evidence="3">KasaAsao</strain>
    </source>
</reference>
<accession>A0AAD8EXD2</accession>
<keyword evidence="4" id="KW-1185">Reference proteome</keyword>
<dbReference type="EMBL" id="JASAOG010000247">
    <property type="protein sequence ID" value="KAK0042214.1"/>
    <property type="molecule type" value="Genomic_DNA"/>
</dbReference>
<dbReference type="SUPFAM" id="SSF46785">
    <property type="entry name" value="Winged helix' DNA-binding domain"/>
    <property type="match status" value="1"/>
</dbReference>
<sequence>MSEIQKILQLPLDLNQYMVVGGRKENCLQSSHQPGHLDMGENKRPDLRRWLETMVLEHRCPGLEWEDKEEKLFRLPWPHQKSREWRAENCQIYIEWAKHTGRYKPGDPMDFPTWKTRIRTAINKNREIEEVPSLHQRDSANPYKVYRFKPTSPARPRREHERASPTSTVNDELLPLPVVADSTNLFVFPQGTEQSKTFSIPCHYSGGAVKSMSPMSYIGIPITAIAPDSRTFDLMDTSERDSVAFAVDATQNGIAQLAVYDGYIKSNLSVNCEPSETKMDIANQISSLKKEDPDQLPSDLNSLPSSDLLSFNSAPTNYENILPSINDELFKSMDKAVQGVCYFHVQVLYGIPGRVVNSSSVRTNRCRLFFGSPDSRAKADIEQRTEIQMPNFQELDGIGDDIKDKINKALFETEGGEVILTYHDGDIYAERRCLTRVFVSDGVSESTVLPRSKKNRPAVSIKIFDFNEKFRSEFIAHQNDPSQPVPKDFCYLTFGYEILKNDESPLRVVPVYVVVKHQQAVNFRNAKVKSIDSSKPLISNSL</sequence>
<evidence type="ECO:0000256" key="1">
    <source>
        <dbReference type="SAM" id="MobiDB-lite"/>
    </source>
</evidence>
<dbReference type="InterPro" id="IPR036390">
    <property type="entry name" value="WH_DNA-bd_sf"/>
</dbReference>
<dbReference type="PANTHER" id="PTHR11949">
    <property type="entry name" value="INTERFERON REGULATORY FACTOR"/>
    <property type="match status" value="1"/>
</dbReference>
<dbReference type="Proteomes" id="UP001233172">
    <property type="component" value="Unassembled WGS sequence"/>
</dbReference>
<dbReference type="Gene3D" id="1.10.10.10">
    <property type="entry name" value="Winged helix-like DNA-binding domain superfamily/Winged helix DNA-binding domain"/>
    <property type="match status" value="1"/>
</dbReference>
<evidence type="ECO:0000259" key="2">
    <source>
        <dbReference type="PROSITE" id="PS51507"/>
    </source>
</evidence>